<dbReference type="Proteomes" id="UP001597375">
    <property type="component" value="Unassembled WGS sequence"/>
</dbReference>
<dbReference type="EMBL" id="JBHUIT010000002">
    <property type="protein sequence ID" value="MFD2255421.1"/>
    <property type="molecule type" value="Genomic_DNA"/>
</dbReference>
<dbReference type="InterPro" id="IPR023210">
    <property type="entry name" value="NADP_OxRdtase_dom"/>
</dbReference>
<dbReference type="Pfam" id="PF00248">
    <property type="entry name" value="Aldo_ket_red"/>
    <property type="match status" value="1"/>
</dbReference>
<organism evidence="2 3">
    <name type="scientific">Luteolibacter algae</name>
    <dbReference type="NCBI Taxonomy" id="454151"/>
    <lineage>
        <taxon>Bacteria</taxon>
        <taxon>Pseudomonadati</taxon>
        <taxon>Verrucomicrobiota</taxon>
        <taxon>Verrucomicrobiia</taxon>
        <taxon>Verrucomicrobiales</taxon>
        <taxon>Verrucomicrobiaceae</taxon>
        <taxon>Luteolibacter</taxon>
    </lineage>
</organism>
<comment type="caution">
    <text evidence="2">The sequence shown here is derived from an EMBL/GenBank/DDBJ whole genome shotgun (WGS) entry which is preliminary data.</text>
</comment>
<dbReference type="InterPro" id="IPR053135">
    <property type="entry name" value="AKR2_Oxidoreductase"/>
</dbReference>
<feature type="domain" description="NADP-dependent oxidoreductase" evidence="1">
    <location>
        <begin position="8"/>
        <end position="326"/>
    </location>
</feature>
<dbReference type="InterPro" id="IPR036812">
    <property type="entry name" value="NAD(P)_OxRdtase_dom_sf"/>
</dbReference>
<dbReference type="Gene3D" id="3.20.20.100">
    <property type="entry name" value="NADP-dependent oxidoreductase domain"/>
    <property type="match status" value="1"/>
</dbReference>
<dbReference type="PANTHER" id="PTHR43312:SF1">
    <property type="entry name" value="NADP-DEPENDENT OXIDOREDUCTASE DOMAIN-CONTAINING PROTEIN"/>
    <property type="match status" value="1"/>
</dbReference>
<evidence type="ECO:0000259" key="1">
    <source>
        <dbReference type="Pfam" id="PF00248"/>
    </source>
</evidence>
<dbReference type="SUPFAM" id="SSF51430">
    <property type="entry name" value="NAD(P)-linked oxidoreductase"/>
    <property type="match status" value="1"/>
</dbReference>
<gene>
    <name evidence="2" type="ORF">ACFSSA_01925</name>
</gene>
<evidence type="ECO:0000313" key="2">
    <source>
        <dbReference type="EMBL" id="MFD2255421.1"/>
    </source>
</evidence>
<dbReference type="PANTHER" id="PTHR43312">
    <property type="entry name" value="D-THREO-ALDOSE 1-DEHYDROGENASE"/>
    <property type="match status" value="1"/>
</dbReference>
<sequence length="372" mass="41646">MEITNTAYGTWSGGRFMHFGETLSEERFIGCIQTAFESGIRTFVTSDVYGNGKADELLGVALKGIDRSEYALVGMIGHDFYEGQRKGSQGYPRFTDPELRGPEGYEEFVKRATSLSLERCGTDHFDLLMLHNPDNIGYTSGTLWEAMAGAKEAGVTKQLGMAPGPANGFTLDLLHFFEKFGEVIDWSMLILNPLEPWPSNLLLDTCIEKDIKVLTRVVDYGGVFHDDLGGPDHVFKPGDHRTYRPEGWVKRGMEKVEKMRPLAEKYNLSLIEFASIWNLSQNPVECVVPTFIQEAGENARLIEDKIRAFGKMPDVRFTVEEVESIRQIGDNTGCMTLKGASNRHAVSERCDEWPMRPELLELAAAKGLGTDW</sequence>
<evidence type="ECO:0000313" key="3">
    <source>
        <dbReference type="Proteomes" id="UP001597375"/>
    </source>
</evidence>
<keyword evidence="3" id="KW-1185">Reference proteome</keyword>
<accession>A0ABW5D608</accession>
<dbReference type="RefSeq" id="WP_386818080.1">
    <property type="nucleotide sequence ID" value="NZ_JBHUIT010000002.1"/>
</dbReference>
<protein>
    <submittedName>
        <fullName evidence="2">Aldo/keto reductase</fullName>
    </submittedName>
</protein>
<name>A0ABW5D608_9BACT</name>
<proteinExistence type="predicted"/>
<reference evidence="3" key="1">
    <citation type="journal article" date="2019" name="Int. J. Syst. Evol. Microbiol.">
        <title>The Global Catalogue of Microorganisms (GCM) 10K type strain sequencing project: providing services to taxonomists for standard genome sequencing and annotation.</title>
        <authorList>
            <consortium name="The Broad Institute Genomics Platform"/>
            <consortium name="The Broad Institute Genome Sequencing Center for Infectious Disease"/>
            <person name="Wu L."/>
            <person name="Ma J."/>
        </authorList>
    </citation>
    <scope>NUCLEOTIDE SEQUENCE [LARGE SCALE GENOMIC DNA]</scope>
    <source>
        <strain evidence="3">CGMCC 4.7106</strain>
    </source>
</reference>